<reference evidence="6 7" key="1">
    <citation type="submission" date="2014-02" db="EMBL/GenBank/DDBJ databases">
        <title>Kosmotoga genome sequencing.</title>
        <authorList>
            <person name="Pollo S.M."/>
            <person name="Charchuk R."/>
            <person name="Nesbo C.L."/>
        </authorList>
    </citation>
    <scope>NUCLEOTIDE SEQUENCE [LARGE SCALE GENOMIC DNA]</scope>
    <source>
        <strain evidence="6 7">S304</strain>
    </source>
</reference>
<protein>
    <recommendedName>
        <fullName evidence="4">Mini-ribonuclease 3</fullName>
        <shortName evidence="4">Mini-3</shortName>
        <shortName evidence="4">Mini-RNase 3</shortName>
        <ecNumber evidence="4">3.1.26.-</ecNumber>
    </recommendedName>
    <alternativeName>
        <fullName evidence="4">Mini-RNase III</fullName>
        <shortName evidence="4">Mini-III</shortName>
    </alternativeName>
</protein>
<dbReference type="EMBL" id="JFHK01000004">
    <property type="protein sequence ID" value="OAA31257.1"/>
    <property type="molecule type" value="Genomic_DNA"/>
</dbReference>
<dbReference type="SMART" id="SM00535">
    <property type="entry name" value="RIBOc"/>
    <property type="match status" value="1"/>
</dbReference>
<evidence type="ECO:0000259" key="5">
    <source>
        <dbReference type="SMART" id="SM00535"/>
    </source>
</evidence>
<dbReference type="PANTHER" id="PTHR34276:SF1">
    <property type="entry name" value="MINI-RIBONUCLEASE 3"/>
    <property type="match status" value="1"/>
</dbReference>
<dbReference type="Proteomes" id="UP000077339">
    <property type="component" value="Unassembled WGS sequence"/>
</dbReference>
<accession>A0A182C7J9</accession>
<comment type="similarity">
    <text evidence="4">Belongs to the MrnC RNase family.</text>
</comment>
<keyword evidence="4" id="KW-0963">Cytoplasm</keyword>
<dbReference type="InterPro" id="IPR008226">
    <property type="entry name" value="Mini3_fam"/>
</dbReference>
<dbReference type="GO" id="GO:0004525">
    <property type="term" value="F:ribonuclease III activity"/>
    <property type="evidence" value="ECO:0007669"/>
    <property type="project" value="InterPro"/>
</dbReference>
<dbReference type="EC" id="3.1.26.-" evidence="4"/>
<organism evidence="6 7">
    <name type="scientific">Kosmotoga arenicorallina S304</name>
    <dbReference type="NCBI Taxonomy" id="1453497"/>
    <lineage>
        <taxon>Bacteria</taxon>
        <taxon>Thermotogati</taxon>
        <taxon>Thermotogota</taxon>
        <taxon>Thermotogae</taxon>
        <taxon>Kosmotogales</taxon>
        <taxon>Kosmotogaceae</taxon>
        <taxon>Kosmotoga</taxon>
    </lineage>
</organism>
<dbReference type="SUPFAM" id="SSF69065">
    <property type="entry name" value="RNase III domain-like"/>
    <property type="match status" value="1"/>
</dbReference>
<keyword evidence="4" id="KW-0699">rRNA-binding</keyword>
<name>A0A182C7J9_9BACT</name>
<evidence type="ECO:0000256" key="2">
    <source>
        <dbReference type="ARBA" id="ARBA00022759"/>
    </source>
</evidence>
<evidence type="ECO:0000313" key="6">
    <source>
        <dbReference type="EMBL" id="OAA31257.1"/>
    </source>
</evidence>
<feature type="active site" evidence="4">
    <location>
        <position position="40"/>
    </location>
</feature>
<comment type="function">
    <text evidence="4">Involved in correct processing of both the 5' and 3' ends of 23S rRNA precursor. Processes 30S rRNA precursor transcript even in absence of ribonuclease 3 (Rnc); Rnc processes 30S rRNA into smaller rRNA precursors.</text>
</comment>
<dbReference type="Pfam" id="PF00636">
    <property type="entry name" value="Ribonuclease_3"/>
    <property type="match status" value="1"/>
</dbReference>
<comment type="cofactor">
    <cofactor evidence="4">
        <name>Mg(2+)</name>
        <dbReference type="ChEBI" id="CHEBI:18420"/>
    </cofactor>
</comment>
<feature type="domain" description="RNase III" evidence="5">
    <location>
        <begin position="15"/>
        <end position="147"/>
    </location>
</feature>
<keyword evidence="4" id="KW-0694">RNA-binding</keyword>
<dbReference type="HAMAP" id="MF_01468">
    <property type="entry name" value="RNase_Mini_III"/>
    <property type="match status" value="1"/>
</dbReference>
<gene>
    <name evidence="4" type="primary">mrnC</name>
    <name evidence="6" type="ORF">AT15_07110</name>
</gene>
<dbReference type="GO" id="GO:0019843">
    <property type="term" value="F:rRNA binding"/>
    <property type="evidence" value="ECO:0007669"/>
    <property type="project" value="UniProtKB-UniRule"/>
</dbReference>
<keyword evidence="2 4" id="KW-0255">Endonuclease</keyword>
<comment type="caution">
    <text evidence="6">The sequence shown here is derived from an EMBL/GenBank/DDBJ whole genome shotgun (WGS) entry which is preliminary data.</text>
</comment>
<keyword evidence="4" id="KW-0690">Ribosome biogenesis</keyword>
<dbReference type="Gene3D" id="1.10.1520.10">
    <property type="entry name" value="Ribonuclease III domain"/>
    <property type="match status" value="1"/>
</dbReference>
<evidence type="ECO:0000256" key="3">
    <source>
        <dbReference type="ARBA" id="ARBA00022801"/>
    </source>
</evidence>
<proteinExistence type="inferred from homology"/>
<sequence>MKKWLDPLRSTCDLDALSRLLTVKQDVNSFSVDTLSYIGDAVYELFFRLKTLKTAKRRTKYQHDLLTKLVNANSQSRALEEIDEILNEEDRKVINRGYNSKGAKKRGNDVEYRRATALEALIGYLYIKGDFGHLEEILLKVVDSVLTW</sequence>
<evidence type="ECO:0000256" key="4">
    <source>
        <dbReference type="HAMAP-Rule" id="MF_01468"/>
    </source>
</evidence>
<dbReference type="InterPro" id="IPR036389">
    <property type="entry name" value="RNase_III_sf"/>
</dbReference>
<keyword evidence="4" id="KW-0460">Magnesium</keyword>
<comment type="subcellular location">
    <subcellularLocation>
        <location evidence="4">Cytoplasm</location>
    </subcellularLocation>
</comment>
<keyword evidence="3 4" id="KW-0378">Hydrolase</keyword>
<keyword evidence="1 4" id="KW-0540">Nuclease</keyword>
<dbReference type="InterPro" id="IPR000999">
    <property type="entry name" value="RNase_III_dom"/>
</dbReference>
<keyword evidence="7" id="KW-1185">Reference proteome</keyword>
<dbReference type="PIRSF" id="PIRSF005520">
    <property type="entry name" value="UCP005520"/>
    <property type="match status" value="1"/>
</dbReference>
<dbReference type="GO" id="GO:0005737">
    <property type="term" value="C:cytoplasm"/>
    <property type="evidence" value="ECO:0007669"/>
    <property type="project" value="UniProtKB-SubCell"/>
</dbReference>
<dbReference type="PATRIC" id="fig|1453497.3.peg.1416"/>
<evidence type="ECO:0000256" key="1">
    <source>
        <dbReference type="ARBA" id="ARBA00022722"/>
    </source>
</evidence>
<keyword evidence="4" id="KW-0698">rRNA processing</keyword>
<comment type="subunit">
    <text evidence="4">Homodimer.</text>
</comment>
<dbReference type="AlphaFoldDB" id="A0A182C7J9"/>
<dbReference type="PANTHER" id="PTHR34276">
    <property type="entry name" value="MINI-RIBONUCLEASE 3"/>
    <property type="match status" value="1"/>
</dbReference>
<evidence type="ECO:0000313" key="7">
    <source>
        <dbReference type="Proteomes" id="UP000077339"/>
    </source>
</evidence>
<dbReference type="GO" id="GO:0006364">
    <property type="term" value="P:rRNA processing"/>
    <property type="evidence" value="ECO:0007669"/>
    <property type="project" value="UniProtKB-UniRule"/>
</dbReference>
<dbReference type="STRING" id="1453497.AT15_07110"/>